<dbReference type="InParanoid" id="E9GZG0"/>
<evidence type="ECO:0000313" key="3">
    <source>
        <dbReference type="Proteomes" id="UP000000305"/>
    </source>
</evidence>
<dbReference type="Proteomes" id="UP000000305">
    <property type="component" value="Unassembled WGS sequence"/>
</dbReference>
<dbReference type="KEGG" id="dpx:DAPPUDRAFT_323681"/>
<dbReference type="HOGENOM" id="CLU_2199594_0_0_1"/>
<organism evidence="2 3">
    <name type="scientific">Daphnia pulex</name>
    <name type="common">Water flea</name>
    <dbReference type="NCBI Taxonomy" id="6669"/>
    <lineage>
        <taxon>Eukaryota</taxon>
        <taxon>Metazoa</taxon>
        <taxon>Ecdysozoa</taxon>
        <taxon>Arthropoda</taxon>
        <taxon>Crustacea</taxon>
        <taxon>Branchiopoda</taxon>
        <taxon>Diplostraca</taxon>
        <taxon>Cladocera</taxon>
        <taxon>Anomopoda</taxon>
        <taxon>Daphniidae</taxon>
        <taxon>Daphnia</taxon>
    </lineage>
</organism>
<dbReference type="GO" id="GO:0016787">
    <property type="term" value="F:hydrolase activity"/>
    <property type="evidence" value="ECO:0007669"/>
    <property type="project" value="UniProtKB-KW"/>
</dbReference>
<dbReference type="OrthoDB" id="430326at2759"/>
<keyword evidence="3" id="KW-1185">Reference proteome</keyword>
<reference evidence="2 3" key="1">
    <citation type="journal article" date="2011" name="Science">
        <title>The ecoresponsive genome of Daphnia pulex.</title>
        <authorList>
            <person name="Colbourne J.K."/>
            <person name="Pfrender M.E."/>
            <person name="Gilbert D."/>
            <person name="Thomas W.K."/>
            <person name="Tucker A."/>
            <person name="Oakley T.H."/>
            <person name="Tokishita S."/>
            <person name="Aerts A."/>
            <person name="Arnold G.J."/>
            <person name="Basu M.K."/>
            <person name="Bauer D.J."/>
            <person name="Caceres C.E."/>
            <person name="Carmel L."/>
            <person name="Casola C."/>
            <person name="Choi J.H."/>
            <person name="Detter J.C."/>
            <person name="Dong Q."/>
            <person name="Dusheyko S."/>
            <person name="Eads B.D."/>
            <person name="Frohlich T."/>
            <person name="Geiler-Samerotte K.A."/>
            <person name="Gerlach D."/>
            <person name="Hatcher P."/>
            <person name="Jogdeo S."/>
            <person name="Krijgsveld J."/>
            <person name="Kriventseva E.V."/>
            <person name="Kultz D."/>
            <person name="Laforsch C."/>
            <person name="Lindquist E."/>
            <person name="Lopez J."/>
            <person name="Manak J.R."/>
            <person name="Muller J."/>
            <person name="Pangilinan J."/>
            <person name="Patwardhan R.P."/>
            <person name="Pitluck S."/>
            <person name="Pritham E.J."/>
            <person name="Rechtsteiner A."/>
            <person name="Rho M."/>
            <person name="Rogozin I.B."/>
            <person name="Sakarya O."/>
            <person name="Salamov A."/>
            <person name="Schaack S."/>
            <person name="Shapiro H."/>
            <person name="Shiga Y."/>
            <person name="Skalitzky C."/>
            <person name="Smith Z."/>
            <person name="Souvorov A."/>
            <person name="Sung W."/>
            <person name="Tang Z."/>
            <person name="Tsuchiya D."/>
            <person name="Tu H."/>
            <person name="Vos H."/>
            <person name="Wang M."/>
            <person name="Wolf Y.I."/>
            <person name="Yamagata H."/>
            <person name="Yamada T."/>
            <person name="Ye Y."/>
            <person name="Shaw J.R."/>
            <person name="Andrews J."/>
            <person name="Crease T.J."/>
            <person name="Tang H."/>
            <person name="Lucas S.M."/>
            <person name="Robertson H.M."/>
            <person name="Bork P."/>
            <person name="Koonin E.V."/>
            <person name="Zdobnov E.M."/>
            <person name="Grigoriev I.V."/>
            <person name="Lynch M."/>
            <person name="Boore J.L."/>
        </authorList>
    </citation>
    <scope>NUCLEOTIDE SEQUENCE [LARGE SCALE GENOMIC DNA]</scope>
</reference>
<dbReference type="InterPro" id="IPR037227">
    <property type="entry name" value="EndoU-like"/>
</dbReference>
<dbReference type="GO" id="GO:0004540">
    <property type="term" value="F:RNA nuclease activity"/>
    <property type="evidence" value="ECO:0007669"/>
    <property type="project" value="UniProtKB-ARBA"/>
</dbReference>
<evidence type="ECO:0000313" key="2">
    <source>
        <dbReference type="EMBL" id="EFX75142.1"/>
    </source>
</evidence>
<dbReference type="EMBL" id="GL732577">
    <property type="protein sequence ID" value="EFX75142.1"/>
    <property type="molecule type" value="Genomic_DNA"/>
</dbReference>
<proteinExistence type="predicted"/>
<protein>
    <submittedName>
        <fullName evidence="2">Uncharacterized protein</fullName>
    </submittedName>
</protein>
<name>E9GZG0_DAPPU</name>
<keyword evidence="1" id="KW-0378">Hydrolase</keyword>
<dbReference type="SUPFAM" id="SSF142877">
    <property type="entry name" value="EndoU-like"/>
    <property type="match status" value="1"/>
</dbReference>
<accession>E9GZG0</accession>
<gene>
    <name evidence="2" type="ORF">DAPPUDRAFT_323681</name>
</gene>
<sequence>METSFENLGEVSEDVIVFKQFLVTIWFGFWAKYIPGDASRAGYTCSTKKKMGRDFNDLGYIEAVETGKTTIISIPVDLSGSTEAASQLNAIGTSPELDLAMGTLCFIA</sequence>
<dbReference type="AlphaFoldDB" id="E9GZG0"/>
<evidence type="ECO:0000256" key="1">
    <source>
        <dbReference type="ARBA" id="ARBA00022801"/>
    </source>
</evidence>